<reference evidence="2 3" key="1">
    <citation type="journal article" date="2018" name="PLoS ONE">
        <title>The draft genome of Kipferlia bialata reveals reductive genome evolution in fornicate parasites.</title>
        <authorList>
            <person name="Tanifuji G."/>
            <person name="Takabayashi S."/>
            <person name="Kume K."/>
            <person name="Takagi M."/>
            <person name="Nakayama T."/>
            <person name="Kamikawa R."/>
            <person name="Inagaki Y."/>
            <person name="Hashimoto T."/>
        </authorList>
    </citation>
    <scope>NUCLEOTIDE SEQUENCE [LARGE SCALE GENOMIC DNA]</scope>
    <source>
        <strain evidence="2">NY0173</strain>
    </source>
</reference>
<comment type="caution">
    <text evidence="2">The sequence shown here is derived from an EMBL/GenBank/DDBJ whole genome shotgun (WGS) entry which is preliminary data.</text>
</comment>
<accession>A0A9K3CQJ7</accession>
<evidence type="ECO:0000313" key="2">
    <source>
        <dbReference type="EMBL" id="GIQ80572.1"/>
    </source>
</evidence>
<name>A0A9K3CQJ7_9EUKA</name>
<keyword evidence="3" id="KW-1185">Reference proteome</keyword>
<organism evidence="2 3">
    <name type="scientific">Kipferlia bialata</name>
    <dbReference type="NCBI Taxonomy" id="797122"/>
    <lineage>
        <taxon>Eukaryota</taxon>
        <taxon>Metamonada</taxon>
        <taxon>Carpediemonas-like organisms</taxon>
        <taxon>Kipferlia</taxon>
    </lineage>
</organism>
<feature type="compositionally biased region" description="Low complexity" evidence="1">
    <location>
        <begin position="190"/>
        <end position="200"/>
    </location>
</feature>
<proteinExistence type="predicted"/>
<dbReference type="Proteomes" id="UP000265618">
    <property type="component" value="Unassembled WGS sequence"/>
</dbReference>
<feature type="region of interest" description="Disordered" evidence="1">
    <location>
        <begin position="121"/>
        <end position="241"/>
    </location>
</feature>
<evidence type="ECO:0000256" key="1">
    <source>
        <dbReference type="SAM" id="MobiDB-lite"/>
    </source>
</evidence>
<evidence type="ECO:0000313" key="3">
    <source>
        <dbReference type="Proteomes" id="UP000265618"/>
    </source>
</evidence>
<dbReference type="AlphaFoldDB" id="A0A9K3CQJ7"/>
<protein>
    <submittedName>
        <fullName evidence="2">Uncharacterized protein</fullName>
    </submittedName>
</protein>
<sequence length="473" mass="51907">MQQGAMSTSGCSQSQDAAAAILSLIRPFGNAWTAGQRSTLTDLIMSDNPAISSRLQPVKAVSGMDSPQVESYHQVHSMLLRCHPYLDARMRDGLLSALFQCTETKYPLELASLTTRLPRVRFQGEGQPKERRRSYTRAVKEDPYSSPASTPRSTGKAASRKGTPSSAPPAKRTARARVSRKSVTARSESESSSNSESESSGMQLDRSVSPSPSPSPSASSSEEGSEPEVTETPMTDSIKGKSVSSSSFVSIFELDALDRPTLIEHMKSCYVLWQGIESLCNITGLSEACLKLTGVRPPVIPKPQKYLRQFSEPEVEVTVPGSPGIHTFEIPDTTRIFLRGLILHHYESKGVGLFQPEYKSQKVPDLVVQTRGKVLAQLLPGGGGKNATDRRFILSTWKELQTIGSWVYEHPLCVLIPTMARPISRMPHFVQTYTRASAKNRVPGDFTNWGFLADPSLVEELEGDCNIMRIDDE</sequence>
<dbReference type="EMBL" id="BDIP01000196">
    <property type="protein sequence ID" value="GIQ80572.1"/>
    <property type="molecule type" value="Genomic_DNA"/>
</dbReference>
<gene>
    <name evidence="2" type="ORF">KIPB_001397</name>
</gene>